<dbReference type="RefSeq" id="WP_035934115.1">
    <property type="nucleotide sequence ID" value="NZ_CADFFX010000002.1"/>
</dbReference>
<evidence type="ECO:0000256" key="1">
    <source>
        <dbReference type="SAM" id="MobiDB-lite"/>
    </source>
</evidence>
<name>A0A069PHY7_9BURK</name>
<dbReference type="AlphaFoldDB" id="A0A069PHY7"/>
<evidence type="ECO:0000256" key="2">
    <source>
        <dbReference type="SAM" id="SignalP"/>
    </source>
</evidence>
<organism evidence="3 4">
    <name type="scientific">Caballeronia glathei</name>
    <dbReference type="NCBI Taxonomy" id="60547"/>
    <lineage>
        <taxon>Bacteria</taxon>
        <taxon>Pseudomonadati</taxon>
        <taxon>Pseudomonadota</taxon>
        <taxon>Betaproteobacteria</taxon>
        <taxon>Burkholderiales</taxon>
        <taxon>Burkholderiaceae</taxon>
        <taxon>Caballeronia</taxon>
    </lineage>
</organism>
<sequence length="88" mass="8917">MTVARLLVGGIMGAASLAVCAQTAYMAPSSQQNSMTDTSIGGASASKSQSGSPAAGGKTRAQVYQDLADSRDTASARRMEQLYRGAGN</sequence>
<evidence type="ECO:0000313" key="3">
    <source>
        <dbReference type="EMBL" id="KDR40185.1"/>
    </source>
</evidence>
<proteinExistence type="predicted"/>
<keyword evidence="2" id="KW-0732">Signal</keyword>
<feature type="signal peptide" evidence="2">
    <location>
        <begin position="1"/>
        <end position="21"/>
    </location>
</feature>
<dbReference type="STRING" id="60547.GCA_000751215_03696"/>
<dbReference type="EMBL" id="JFHC01000045">
    <property type="protein sequence ID" value="KDR40185.1"/>
    <property type="molecule type" value="Genomic_DNA"/>
</dbReference>
<evidence type="ECO:0008006" key="5">
    <source>
        <dbReference type="Google" id="ProtNLM"/>
    </source>
</evidence>
<dbReference type="Proteomes" id="UP000027466">
    <property type="component" value="Unassembled WGS sequence"/>
</dbReference>
<gene>
    <name evidence="3" type="ORF">BG61_27385</name>
</gene>
<protein>
    <recommendedName>
        <fullName evidence="5">DUF4148 domain-containing protein</fullName>
    </recommendedName>
</protein>
<accession>A0A069PHY7</accession>
<feature type="compositionally biased region" description="Polar residues" evidence="1">
    <location>
        <begin position="28"/>
        <end position="38"/>
    </location>
</feature>
<evidence type="ECO:0000313" key="4">
    <source>
        <dbReference type="Proteomes" id="UP000027466"/>
    </source>
</evidence>
<feature type="compositionally biased region" description="Low complexity" evidence="1">
    <location>
        <begin position="39"/>
        <end position="57"/>
    </location>
</feature>
<feature type="region of interest" description="Disordered" evidence="1">
    <location>
        <begin position="28"/>
        <end position="75"/>
    </location>
</feature>
<reference evidence="3 4" key="1">
    <citation type="submission" date="2014-03" db="EMBL/GenBank/DDBJ databases">
        <title>Draft Genome Sequences of Four Burkholderia Strains.</title>
        <authorList>
            <person name="Liu X.Y."/>
            <person name="Li C.X."/>
            <person name="Xu J.H."/>
        </authorList>
    </citation>
    <scope>NUCLEOTIDE SEQUENCE [LARGE SCALE GENOMIC DNA]</scope>
    <source>
        <strain evidence="3 4">DSM 50014</strain>
    </source>
</reference>
<comment type="caution">
    <text evidence="3">The sequence shown here is derived from an EMBL/GenBank/DDBJ whole genome shotgun (WGS) entry which is preliminary data.</text>
</comment>
<keyword evidence="4" id="KW-1185">Reference proteome</keyword>
<feature type="chain" id="PRO_5007372272" description="DUF4148 domain-containing protein" evidence="2">
    <location>
        <begin position="22"/>
        <end position="88"/>
    </location>
</feature>